<comment type="caution">
    <text evidence="1">The sequence shown here is derived from an EMBL/GenBank/DDBJ whole genome shotgun (WGS) entry which is preliminary data.</text>
</comment>
<name>A0A9N9J1X9_9GLOM</name>
<evidence type="ECO:0000313" key="1">
    <source>
        <dbReference type="EMBL" id="CAG8758639.1"/>
    </source>
</evidence>
<organism evidence="1 2">
    <name type="scientific">Funneliformis caledonium</name>
    <dbReference type="NCBI Taxonomy" id="1117310"/>
    <lineage>
        <taxon>Eukaryota</taxon>
        <taxon>Fungi</taxon>
        <taxon>Fungi incertae sedis</taxon>
        <taxon>Mucoromycota</taxon>
        <taxon>Glomeromycotina</taxon>
        <taxon>Glomeromycetes</taxon>
        <taxon>Glomerales</taxon>
        <taxon>Glomeraceae</taxon>
        <taxon>Funneliformis</taxon>
    </lineage>
</organism>
<dbReference type="AlphaFoldDB" id="A0A9N9J1X9"/>
<proteinExistence type="predicted"/>
<gene>
    <name evidence="1" type="ORF">FCALED_LOCUS16779</name>
</gene>
<dbReference type="EMBL" id="CAJVPQ010021544">
    <property type="protein sequence ID" value="CAG8758639.1"/>
    <property type="molecule type" value="Genomic_DNA"/>
</dbReference>
<sequence length="67" mass="7974">SKRLLINDPNKYYLFKRENRSIIVHDNTKKYEILPLYAEVSLGENFATSGYLNIKVNRCESEYEDRT</sequence>
<keyword evidence="2" id="KW-1185">Reference proteome</keyword>
<dbReference type="Proteomes" id="UP000789570">
    <property type="component" value="Unassembled WGS sequence"/>
</dbReference>
<evidence type="ECO:0000313" key="2">
    <source>
        <dbReference type="Proteomes" id="UP000789570"/>
    </source>
</evidence>
<protein>
    <submittedName>
        <fullName evidence="1">11167_t:CDS:1</fullName>
    </submittedName>
</protein>
<reference evidence="1" key="1">
    <citation type="submission" date="2021-06" db="EMBL/GenBank/DDBJ databases">
        <authorList>
            <person name="Kallberg Y."/>
            <person name="Tangrot J."/>
            <person name="Rosling A."/>
        </authorList>
    </citation>
    <scope>NUCLEOTIDE SEQUENCE</scope>
    <source>
        <strain evidence="1">UK204</strain>
    </source>
</reference>
<feature type="non-terminal residue" evidence="1">
    <location>
        <position position="1"/>
    </location>
</feature>
<accession>A0A9N9J1X9</accession>
<dbReference type="OrthoDB" id="2446834at2759"/>